<comment type="caution">
    <text evidence="2">The sequence shown here is derived from an EMBL/GenBank/DDBJ whole genome shotgun (WGS) entry which is preliminary data.</text>
</comment>
<dbReference type="Gene3D" id="3.30.300.130">
    <property type="entry name" value="Fe-S cluster assembly (FSCA)"/>
    <property type="match status" value="1"/>
</dbReference>
<dbReference type="Proteomes" id="UP000018412">
    <property type="component" value="Unassembled WGS sequence"/>
</dbReference>
<evidence type="ECO:0000313" key="3">
    <source>
        <dbReference type="Proteomes" id="UP000018412"/>
    </source>
</evidence>
<accession>A0A829M1I1</accession>
<protein>
    <submittedName>
        <fullName evidence="2">DNA methyltransferase</fullName>
    </submittedName>
</protein>
<dbReference type="PANTHER" id="PTHR42831:SF1">
    <property type="entry name" value="FE-S PROTEIN MATURATION AUXILIARY FACTOR YITW"/>
    <property type="match status" value="1"/>
</dbReference>
<organism evidence="2 3">
    <name type="scientific">Limosilactobacillus fermentum NB-22</name>
    <dbReference type="NCBI Taxonomy" id="1408443"/>
    <lineage>
        <taxon>Bacteria</taxon>
        <taxon>Bacillati</taxon>
        <taxon>Bacillota</taxon>
        <taxon>Bacilli</taxon>
        <taxon>Lactobacillales</taxon>
        <taxon>Lactobacillaceae</taxon>
        <taxon>Limosilactobacillus</taxon>
    </lineage>
</organism>
<dbReference type="EMBL" id="AYHA01000084">
    <property type="protein sequence ID" value="ESS01503.1"/>
    <property type="molecule type" value="Genomic_DNA"/>
</dbReference>
<dbReference type="InterPro" id="IPR002744">
    <property type="entry name" value="MIP18-like"/>
</dbReference>
<sequence>MEDGFMEKEALTSQVLDALEDVIDPELGIDIVNLGLIYDVDVDDAGNCQINMTLTTPGCPLSDVLDRDIKEHAGAVEGVNQVTVNLVWYPVWTMDKMSRYAKIALGIGGI</sequence>
<evidence type="ECO:0000313" key="2">
    <source>
        <dbReference type="EMBL" id="ESS01503.1"/>
    </source>
</evidence>
<proteinExistence type="predicted"/>
<feature type="domain" description="MIP18 family-like" evidence="1">
    <location>
        <begin position="13"/>
        <end position="84"/>
    </location>
</feature>
<reference evidence="3" key="1">
    <citation type="submission" date="2013-10" db="EMBL/GenBank/DDBJ databases">
        <title>Draft genome sequence of Lactobacillus fermentum NB-22.</title>
        <authorList>
            <person name="Chaplin A.V."/>
            <person name="Shkoporov A.N."/>
            <person name="Khokhlova E.V."/>
            <person name="Efimov B.A."/>
            <person name="Kafarskaia L.I."/>
        </authorList>
    </citation>
    <scope>NUCLEOTIDE SEQUENCE [LARGE SCALE GENOMIC DNA]</scope>
    <source>
        <strain evidence="3">NB-22</strain>
    </source>
</reference>
<gene>
    <name evidence="2" type="ORF">NB22_04225</name>
</gene>
<keyword evidence="2" id="KW-0808">Transferase</keyword>
<dbReference type="InterPro" id="IPR034904">
    <property type="entry name" value="FSCA_dom_sf"/>
</dbReference>
<dbReference type="AlphaFoldDB" id="A0A829M1I1"/>
<dbReference type="GO" id="GO:0032259">
    <property type="term" value="P:methylation"/>
    <property type="evidence" value="ECO:0007669"/>
    <property type="project" value="UniProtKB-KW"/>
</dbReference>
<dbReference type="PANTHER" id="PTHR42831">
    <property type="entry name" value="FE-S PROTEIN MATURATION AUXILIARY FACTOR YITW"/>
    <property type="match status" value="1"/>
</dbReference>
<evidence type="ECO:0000259" key="1">
    <source>
        <dbReference type="Pfam" id="PF01883"/>
    </source>
</evidence>
<dbReference type="InterPro" id="IPR052339">
    <property type="entry name" value="Fe-S_Maturation_MIP18"/>
</dbReference>
<reference evidence="2 3" key="2">
    <citation type="journal article" date="2015" name="Genome Announc.">
        <title>Draft Genome Sequence of Lactobacillus fermentum NB-22.</title>
        <authorList>
            <person name="Chaplin A.V."/>
            <person name="Shkoporov A.N."/>
            <person name="Efimov B.A."/>
            <person name="Pikina A.P."/>
            <person name="Borisova O.Y."/>
            <person name="Gladko I.A."/>
            <person name="Postnikova E.A."/>
            <person name="Lordkipanidze A.E."/>
            <person name="Kafarskaia L.I."/>
        </authorList>
    </citation>
    <scope>NUCLEOTIDE SEQUENCE [LARGE SCALE GENOMIC DNA]</scope>
    <source>
        <strain evidence="2 3">NB-22</strain>
    </source>
</reference>
<keyword evidence="2" id="KW-0489">Methyltransferase</keyword>
<dbReference type="Pfam" id="PF01883">
    <property type="entry name" value="FeS_assembly_P"/>
    <property type="match status" value="1"/>
</dbReference>
<name>A0A829M1I1_LIMFE</name>
<dbReference type="GO" id="GO:0008168">
    <property type="term" value="F:methyltransferase activity"/>
    <property type="evidence" value="ECO:0007669"/>
    <property type="project" value="UniProtKB-KW"/>
</dbReference>
<dbReference type="SUPFAM" id="SSF117916">
    <property type="entry name" value="Fe-S cluster assembly (FSCA) domain-like"/>
    <property type="match status" value="1"/>
</dbReference>